<dbReference type="InterPro" id="IPR000210">
    <property type="entry name" value="BTB/POZ_dom"/>
</dbReference>
<dbReference type="RefSeq" id="XP_062636550.1">
    <property type="nucleotide sequence ID" value="XM_062777400.1"/>
</dbReference>
<dbReference type="PANTHER" id="PTHR47843">
    <property type="entry name" value="BTB DOMAIN-CONTAINING PROTEIN-RELATED"/>
    <property type="match status" value="1"/>
</dbReference>
<protein>
    <recommendedName>
        <fullName evidence="2">BTB domain-containing protein</fullName>
    </recommendedName>
</protein>
<feature type="region of interest" description="Disordered" evidence="1">
    <location>
        <begin position="1"/>
        <end position="32"/>
    </location>
</feature>
<name>A0AAN6V2C1_9PEZI</name>
<comment type="caution">
    <text evidence="3">The sequence shown here is derived from an EMBL/GenBank/DDBJ whole genome shotgun (WGS) entry which is preliminary data.</text>
</comment>
<evidence type="ECO:0000259" key="2">
    <source>
        <dbReference type="PROSITE" id="PS50097"/>
    </source>
</evidence>
<dbReference type="GeneID" id="87814013"/>
<sequence length="365" mass="40679">MPGSQDQAKPRSRASSTGRQYRTADYMGDNDRTEELQTNSLYRALSGLLNSDKFSDMAIHCSGREFPAHRAIVCSQSSFFDKAMTSGFSEAASGIVNVPEDDPDILERFLQFLYTGTYKEDDVPGWGPPSEIQNLTPEEVDAFLATAPAGPAGTPALADREQNDADNVQDETGPPTSDAQSDTGSNFSDNSNFHRSASDESNHPAEEYAEFAPQEDHVQVLDGTGAEAEFPLNQREKELNTGEENALEGNLRFLQEIRIQQGFLSMRLYFMADKFDVPALKLLARDRFYRAAEFSWFDHPSFPAVVDELYTGTPPGDLALRETVCRLVGCNIHSQAQRSRLDEVMRKHGDFAVGVLNYFINWHHK</sequence>
<organism evidence="3 4">
    <name type="scientific">Dichotomopilus funicola</name>
    <dbReference type="NCBI Taxonomy" id="1934379"/>
    <lineage>
        <taxon>Eukaryota</taxon>
        <taxon>Fungi</taxon>
        <taxon>Dikarya</taxon>
        <taxon>Ascomycota</taxon>
        <taxon>Pezizomycotina</taxon>
        <taxon>Sordariomycetes</taxon>
        <taxon>Sordariomycetidae</taxon>
        <taxon>Sordariales</taxon>
        <taxon>Chaetomiaceae</taxon>
        <taxon>Dichotomopilus</taxon>
    </lineage>
</organism>
<dbReference type="AlphaFoldDB" id="A0AAN6V2C1"/>
<gene>
    <name evidence="3" type="ORF">C8A04DRAFT_12629</name>
</gene>
<dbReference type="EMBL" id="MU853589">
    <property type="protein sequence ID" value="KAK4143179.1"/>
    <property type="molecule type" value="Genomic_DNA"/>
</dbReference>
<evidence type="ECO:0000313" key="4">
    <source>
        <dbReference type="Proteomes" id="UP001302676"/>
    </source>
</evidence>
<dbReference type="PANTHER" id="PTHR47843:SF5">
    <property type="entry name" value="BTB_POZ DOMAIN PROTEIN"/>
    <property type="match status" value="1"/>
</dbReference>
<proteinExistence type="predicted"/>
<dbReference type="SUPFAM" id="SSF54695">
    <property type="entry name" value="POZ domain"/>
    <property type="match status" value="1"/>
</dbReference>
<feature type="domain" description="BTB" evidence="2">
    <location>
        <begin position="55"/>
        <end position="122"/>
    </location>
</feature>
<dbReference type="Proteomes" id="UP001302676">
    <property type="component" value="Unassembled WGS sequence"/>
</dbReference>
<feature type="compositionally biased region" description="Polar residues" evidence="1">
    <location>
        <begin position="1"/>
        <end position="20"/>
    </location>
</feature>
<keyword evidence="4" id="KW-1185">Reference proteome</keyword>
<dbReference type="CDD" id="cd18186">
    <property type="entry name" value="BTB_POZ_ZBTB_KLHL-like"/>
    <property type="match status" value="1"/>
</dbReference>
<evidence type="ECO:0000256" key="1">
    <source>
        <dbReference type="SAM" id="MobiDB-lite"/>
    </source>
</evidence>
<dbReference type="Gene3D" id="3.30.710.10">
    <property type="entry name" value="Potassium Channel Kv1.1, Chain A"/>
    <property type="match status" value="1"/>
</dbReference>
<evidence type="ECO:0000313" key="3">
    <source>
        <dbReference type="EMBL" id="KAK4143179.1"/>
    </source>
</evidence>
<dbReference type="Pfam" id="PF00651">
    <property type="entry name" value="BTB"/>
    <property type="match status" value="1"/>
</dbReference>
<accession>A0AAN6V2C1</accession>
<reference evidence="3" key="2">
    <citation type="submission" date="2023-05" db="EMBL/GenBank/DDBJ databases">
        <authorList>
            <consortium name="Lawrence Berkeley National Laboratory"/>
            <person name="Steindorff A."/>
            <person name="Hensen N."/>
            <person name="Bonometti L."/>
            <person name="Westerberg I."/>
            <person name="Brannstrom I.O."/>
            <person name="Guillou S."/>
            <person name="Cros-Aarteil S."/>
            <person name="Calhoun S."/>
            <person name="Haridas S."/>
            <person name="Kuo A."/>
            <person name="Mondo S."/>
            <person name="Pangilinan J."/>
            <person name="Riley R."/>
            <person name="Labutti K."/>
            <person name="Andreopoulos B."/>
            <person name="Lipzen A."/>
            <person name="Chen C."/>
            <person name="Yanf M."/>
            <person name="Daum C."/>
            <person name="Ng V."/>
            <person name="Clum A."/>
            <person name="Ohm R."/>
            <person name="Martin F."/>
            <person name="Silar P."/>
            <person name="Natvig D."/>
            <person name="Lalanne C."/>
            <person name="Gautier V."/>
            <person name="Ament-Velasquez S.L."/>
            <person name="Kruys A."/>
            <person name="Hutchinson M.I."/>
            <person name="Powell A.J."/>
            <person name="Barry K."/>
            <person name="Miller A.N."/>
            <person name="Grigoriev I.V."/>
            <person name="Debuchy R."/>
            <person name="Gladieux P."/>
            <person name="Thoren M.H."/>
            <person name="Johannesson H."/>
        </authorList>
    </citation>
    <scope>NUCLEOTIDE SEQUENCE</scope>
    <source>
        <strain evidence="3">CBS 141.50</strain>
    </source>
</reference>
<reference evidence="3" key="1">
    <citation type="journal article" date="2023" name="Mol. Phylogenet. Evol.">
        <title>Genome-scale phylogeny and comparative genomics of the fungal order Sordariales.</title>
        <authorList>
            <person name="Hensen N."/>
            <person name="Bonometti L."/>
            <person name="Westerberg I."/>
            <person name="Brannstrom I.O."/>
            <person name="Guillou S."/>
            <person name="Cros-Aarteil S."/>
            <person name="Calhoun S."/>
            <person name="Haridas S."/>
            <person name="Kuo A."/>
            <person name="Mondo S."/>
            <person name="Pangilinan J."/>
            <person name="Riley R."/>
            <person name="LaButti K."/>
            <person name="Andreopoulos B."/>
            <person name="Lipzen A."/>
            <person name="Chen C."/>
            <person name="Yan M."/>
            <person name="Daum C."/>
            <person name="Ng V."/>
            <person name="Clum A."/>
            <person name="Steindorff A."/>
            <person name="Ohm R.A."/>
            <person name="Martin F."/>
            <person name="Silar P."/>
            <person name="Natvig D.O."/>
            <person name="Lalanne C."/>
            <person name="Gautier V."/>
            <person name="Ament-Velasquez S.L."/>
            <person name="Kruys A."/>
            <person name="Hutchinson M.I."/>
            <person name="Powell A.J."/>
            <person name="Barry K."/>
            <person name="Miller A.N."/>
            <person name="Grigoriev I.V."/>
            <person name="Debuchy R."/>
            <person name="Gladieux P."/>
            <person name="Hiltunen Thoren M."/>
            <person name="Johannesson H."/>
        </authorList>
    </citation>
    <scope>NUCLEOTIDE SEQUENCE</scope>
    <source>
        <strain evidence="3">CBS 141.50</strain>
    </source>
</reference>
<dbReference type="SMART" id="SM00225">
    <property type="entry name" value="BTB"/>
    <property type="match status" value="1"/>
</dbReference>
<feature type="compositionally biased region" description="Polar residues" evidence="1">
    <location>
        <begin position="174"/>
        <end position="195"/>
    </location>
</feature>
<feature type="region of interest" description="Disordered" evidence="1">
    <location>
        <begin position="147"/>
        <end position="204"/>
    </location>
</feature>
<dbReference type="InterPro" id="IPR011333">
    <property type="entry name" value="SKP1/BTB/POZ_sf"/>
</dbReference>
<feature type="compositionally biased region" description="Low complexity" evidence="1">
    <location>
        <begin position="147"/>
        <end position="157"/>
    </location>
</feature>
<dbReference type="PROSITE" id="PS50097">
    <property type="entry name" value="BTB"/>
    <property type="match status" value="1"/>
</dbReference>